<dbReference type="AlphaFoldDB" id="A0A0C9S834"/>
<evidence type="ECO:0000256" key="1">
    <source>
        <dbReference type="ARBA" id="ARBA00023016"/>
    </source>
</evidence>
<reference evidence="5" key="1">
    <citation type="submission" date="2015-02" db="EMBL/GenBank/DDBJ databases">
        <title>A transcriptome of Wollemia nobilis - a relic of Gondwana.</title>
        <authorList>
            <person name="Chia J.Y."/>
            <person name="Leong Y.S."/>
            <person name="Abdul Karim S."/>
            <person name="Wan Azmi N."/>
            <person name="Hercus R."/>
            <person name="Croft L."/>
        </authorList>
    </citation>
    <scope>NUCLEOTIDE SEQUENCE</scope>
    <source>
        <strain evidence="5">MaeBrown</strain>
        <tissue evidence="5">Leaf</tissue>
    </source>
</reference>
<name>A0A0C9S834_9CONI</name>
<dbReference type="InterPro" id="IPR002068">
    <property type="entry name" value="A-crystallin/Hsp20_dom"/>
</dbReference>
<dbReference type="Pfam" id="PF00011">
    <property type="entry name" value="HSP20"/>
    <property type="match status" value="1"/>
</dbReference>
<organism evidence="5">
    <name type="scientific">Wollemia nobilis</name>
    <dbReference type="NCBI Taxonomy" id="56998"/>
    <lineage>
        <taxon>Eukaryota</taxon>
        <taxon>Viridiplantae</taxon>
        <taxon>Streptophyta</taxon>
        <taxon>Embryophyta</taxon>
        <taxon>Tracheophyta</taxon>
        <taxon>Spermatophyta</taxon>
        <taxon>Pinopsida</taxon>
        <taxon>Pinidae</taxon>
        <taxon>Conifers II</taxon>
        <taxon>Araucariales</taxon>
        <taxon>Araucariaceae</taxon>
        <taxon>Wollemia</taxon>
    </lineage>
</organism>
<feature type="domain" description="SHSP" evidence="4">
    <location>
        <begin position="28"/>
        <end position="148"/>
    </location>
</feature>
<evidence type="ECO:0000313" key="5">
    <source>
        <dbReference type="EMBL" id="JAG88672.1"/>
    </source>
</evidence>
<dbReference type="EMBL" id="GCHU01006164">
    <property type="protein sequence ID" value="JAG88672.1"/>
    <property type="molecule type" value="Transcribed_RNA"/>
</dbReference>
<keyword evidence="1" id="KW-0346">Stress response</keyword>
<dbReference type="InterPro" id="IPR031107">
    <property type="entry name" value="Small_HSP"/>
</dbReference>
<evidence type="ECO:0000256" key="3">
    <source>
        <dbReference type="RuleBase" id="RU003616"/>
    </source>
</evidence>
<dbReference type="SUPFAM" id="SSF49764">
    <property type="entry name" value="HSP20-like chaperones"/>
    <property type="match status" value="1"/>
</dbReference>
<evidence type="ECO:0000256" key="2">
    <source>
        <dbReference type="PROSITE-ProRule" id="PRU00285"/>
    </source>
</evidence>
<proteinExistence type="inferred from homology"/>
<dbReference type="InterPro" id="IPR008978">
    <property type="entry name" value="HSP20-like_chaperone"/>
</dbReference>
<dbReference type="Gene3D" id="2.60.40.790">
    <property type="match status" value="1"/>
</dbReference>
<comment type="similarity">
    <text evidence="2 3">Belongs to the small heat shock protein (HSP20) family.</text>
</comment>
<dbReference type="PROSITE" id="PS01031">
    <property type="entry name" value="SHSP"/>
    <property type="match status" value="1"/>
</dbReference>
<dbReference type="PANTHER" id="PTHR11527">
    <property type="entry name" value="HEAT-SHOCK PROTEIN 20 FAMILY MEMBER"/>
    <property type="match status" value="1"/>
</dbReference>
<accession>A0A0C9S834</accession>
<evidence type="ECO:0000259" key="4">
    <source>
        <dbReference type="PROSITE" id="PS01031"/>
    </source>
</evidence>
<sequence>MALEYFNRAYDPLFQQLERLGLSEPSDVCSRVSQISIDWRETPHAHILQADLPGVKKENVKLDIKDGVLQISGRQEPEEAVKDEGVTWHTMERPVHLCGGTRVRHIGLPEDANVDEVKASMGNGVLTVTIPKKEMKRPHVKKVEIEEVNKEGIGKKIVKSLKGIIAPGKGK</sequence>
<protein>
    <submittedName>
        <fullName evidence="5">TSA: Wollemia nobilis Ref_Wollemi_Transcript_6203_1027 transcribed RNA sequence</fullName>
    </submittedName>
</protein>